<keyword evidence="6 11" id="KW-0418">Kinase</keyword>
<accession>A0A9D1D4N7</accession>
<keyword evidence="5" id="KW-0808">Transferase</keyword>
<feature type="region of interest" description="Disordered" evidence="8">
    <location>
        <begin position="86"/>
        <end position="109"/>
    </location>
</feature>
<gene>
    <name evidence="11" type="ORF">IAB28_03025</name>
</gene>
<dbReference type="EC" id="2.7.13.3" evidence="3"/>
<evidence type="ECO:0000313" key="11">
    <source>
        <dbReference type="EMBL" id="HIR04922.1"/>
    </source>
</evidence>
<keyword evidence="7" id="KW-0902">Two-component regulatory system</keyword>
<reference evidence="11" key="2">
    <citation type="journal article" date="2021" name="PeerJ">
        <title>Extensive microbial diversity within the chicken gut microbiome revealed by metagenomics and culture.</title>
        <authorList>
            <person name="Gilroy R."/>
            <person name="Ravi A."/>
            <person name="Getino M."/>
            <person name="Pursley I."/>
            <person name="Horton D.L."/>
            <person name="Alikhan N.F."/>
            <person name="Baker D."/>
            <person name="Gharbi K."/>
            <person name="Hall N."/>
            <person name="Watson M."/>
            <person name="Adriaenssens E.M."/>
            <person name="Foster-Nyarko E."/>
            <person name="Jarju S."/>
            <person name="Secka A."/>
            <person name="Antonio M."/>
            <person name="Oren A."/>
            <person name="Chaudhuri R.R."/>
            <person name="La Ragione R."/>
            <person name="Hildebrand F."/>
            <person name="Pallen M.J."/>
        </authorList>
    </citation>
    <scope>NUCLEOTIDE SEQUENCE</scope>
    <source>
        <strain evidence="11">CHK180-2868</strain>
    </source>
</reference>
<evidence type="ECO:0000259" key="10">
    <source>
        <dbReference type="PROSITE" id="PS50109"/>
    </source>
</evidence>
<name>A0A9D1D4N7_9FIRM</name>
<evidence type="ECO:0000256" key="9">
    <source>
        <dbReference type="SAM" id="Phobius"/>
    </source>
</evidence>
<evidence type="ECO:0000256" key="7">
    <source>
        <dbReference type="ARBA" id="ARBA00023012"/>
    </source>
</evidence>
<dbReference type="InterPro" id="IPR050351">
    <property type="entry name" value="BphY/WalK/GraS-like"/>
</dbReference>
<dbReference type="SUPFAM" id="SSF55874">
    <property type="entry name" value="ATPase domain of HSP90 chaperone/DNA topoisomerase II/histidine kinase"/>
    <property type="match status" value="1"/>
</dbReference>
<sequence>MNLESIRKAIIERVSGGQDGPKTGDGGSAIRKLRRKLVIVMMSIISLLLTVVFAALYYTSCTNYERTGMEALRSALQESVSGADFSSRGIQQSLPPQPTAPPDQQQGMVPVSPPPCMRERLSVIVADYTGDGMVRVLYNRIYGIEEEAVPDLIFLADSLGNSSGVLAEQSLRYTSMEIGPGLIRYAFMDIYSEQTALYWQLIHSILVGIGALAVFFVFSIGFSAWAVRPVSEAWEQQRQFMADASHELKTPLTVILSNANMLIQSQELPAGYNRQRAEYIQTEAVRMKHLVENLLLLARSDFTEPAFFLHRSVDLSYLVNNCIMAFEPAVYESGRLLAAQVVSGIYVSGDEQKLRQMLEILLDNACKYSEEGSCIQVVLSLNGKEACVSVSSQGTPLTKEELRLIFHRFYRTDPARSRIPGYGLGLPIARTIAAGHGGRIEASSDGISENIFSIFLPLLFSTS</sequence>
<evidence type="ECO:0000256" key="2">
    <source>
        <dbReference type="ARBA" id="ARBA00004370"/>
    </source>
</evidence>
<proteinExistence type="predicted"/>
<evidence type="ECO:0000256" key="3">
    <source>
        <dbReference type="ARBA" id="ARBA00012438"/>
    </source>
</evidence>
<dbReference type="InterPro" id="IPR004358">
    <property type="entry name" value="Sig_transdc_His_kin-like_C"/>
</dbReference>
<dbReference type="Gene3D" id="3.30.565.10">
    <property type="entry name" value="Histidine kinase-like ATPase, C-terminal domain"/>
    <property type="match status" value="1"/>
</dbReference>
<evidence type="ECO:0000313" key="12">
    <source>
        <dbReference type="Proteomes" id="UP000824250"/>
    </source>
</evidence>
<dbReference type="FunFam" id="1.10.287.130:FF:000001">
    <property type="entry name" value="Two-component sensor histidine kinase"/>
    <property type="match status" value="1"/>
</dbReference>
<evidence type="ECO:0000256" key="1">
    <source>
        <dbReference type="ARBA" id="ARBA00000085"/>
    </source>
</evidence>
<dbReference type="CDD" id="cd00082">
    <property type="entry name" value="HisKA"/>
    <property type="match status" value="1"/>
</dbReference>
<dbReference type="SMART" id="SM00387">
    <property type="entry name" value="HATPase_c"/>
    <property type="match status" value="1"/>
</dbReference>
<keyword evidence="4" id="KW-0597">Phosphoprotein</keyword>
<keyword evidence="9" id="KW-1133">Transmembrane helix</keyword>
<dbReference type="PROSITE" id="PS50109">
    <property type="entry name" value="HIS_KIN"/>
    <property type="match status" value="1"/>
</dbReference>
<comment type="caution">
    <text evidence="11">The sequence shown here is derived from an EMBL/GenBank/DDBJ whole genome shotgun (WGS) entry which is preliminary data.</text>
</comment>
<dbReference type="Pfam" id="PF00512">
    <property type="entry name" value="HisKA"/>
    <property type="match status" value="1"/>
</dbReference>
<dbReference type="PANTHER" id="PTHR45453:SF1">
    <property type="entry name" value="PHOSPHATE REGULON SENSOR PROTEIN PHOR"/>
    <property type="match status" value="1"/>
</dbReference>
<evidence type="ECO:0000256" key="5">
    <source>
        <dbReference type="ARBA" id="ARBA00022679"/>
    </source>
</evidence>
<feature type="transmembrane region" description="Helical" evidence="9">
    <location>
        <begin position="37"/>
        <end position="58"/>
    </location>
</feature>
<organism evidence="11 12">
    <name type="scientific">Candidatus Copromonas faecavium</name>
    <name type="common">nom. illeg.</name>
    <dbReference type="NCBI Taxonomy" id="2840740"/>
    <lineage>
        <taxon>Bacteria</taxon>
        <taxon>Bacillati</taxon>
        <taxon>Bacillota</taxon>
        <taxon>Clostridia</taxon>
        <taxon>Lachnospirales</taxon>
        <taxon>Lachnospiraceae</taxon>
        <taxon>Candidatus Copromonas (nom. illeg.)</taxon>
    </lineage>
</organism>
<dbReference type="GO" id="GO:0000155">
    <property type="term" value="F:phosphorelay sensor kinase activity"/>
    <property type="evidence" value="ECO:0007669"/>
    <property type="project" value="InterPro"/>
</dbReference>
<dbReference type="InterPro" id="IPR003594">
    <property type="entry name" value="HATPase_dom"/>
</dbReference>
<comment type="subcellular location">
    <subcellularLocation>
        <location evidence="2">Membrane</location>
    </subcellularLocation>
</comment>
<evidence type="ECO:0000256" key="4">
    <source>
        <dbReference type="ARBA" id="ARBA00022553"/>
    </source>
</evidence>
<dbReference type="InterPro" id="IPR036890">
    <property type="entry name" value="HATPase_C_sf"/>
</dbReference>
<feature type="transmembrane region" description="Helical" evidence="9">
    <location>
        <begin position="197"/>
        <end position="227"/>
    </location>
</feature>
<dbReference type="CDD" id="cd00075">
    <property type="entry name" value="HATPase"/>
    <property type="match status" value="1"/>
</dbReference>
<dbReference type="PRINTS" id="PR00344">
    <property type="entry name" value="BCTRLSENSOR"/>
</dbReference>
<evidence type="ECO:0000256" key="8">
    <source>
        <dbReference type="SAM" id="MobiDB-lite"/>
    </source>
</evidence>
<dbReference type="PANTHER" id="PTHR45453">
    <property type="entry name" value="PHOSPHATE REGULON SENSOR PROTEIN PHOR"/>
    <property type="match status" value="1"/>
</dbReference>
<dbReference type="SMART" id="SM00388">
    <property type="entry name" value="HisKA"/>
    <property type="match status" value="1"/>
</dbReference>
<dbReference type="Pfam" id="PF02518">
    <property type="entry name" value="HATPase_c"/>
    <property type="match status" value="1"/>
</dbReference>
<feature type="domain" description="Histidine kinase" evidence="10">
    <location>
        <begin position="243"/>
        <end position="460"/>
    </location>
</feature>
<dbReference type="GO" id="GO:0016036">
    <property type="term" value="P:cellular response to phosphate starvation"/>
    <property type="evidence" value="ECO:0007669"/>
    <property type="project" value="TreeGrafter"/>
</dbReference>
<keyword evidence="9" id="KW-0812">Transmembrane</keyword>
<comment type="catalytic activity">
    <reaction evidence="1">
        <text>ATP + protein L-histidine = ADP + protein N-phospho-L-histidine.</text>
        <dbReference type="EC" id="2.7.13.3"/>
    </reaction>
</comment>
<reference evidence="11" key="1">
    <citation type="submission" date="2020-10" db="EMBL/GenBank/DDBJ databases">
        <authorList>
            <person name="Gilroy R."/>
        </authorList>
    </citation>
    <scope>NUCLEOTIDE SEQUENCE</scope>
    <source>
        <strain evidence="11">CHK180-2868</strain>
    </source>
</reference>
<dbReference type="EMBL" id="DVGC01000014">
    <property type="protein sequence ID" value="HIR04922.1"/>
    <property type="molecule type" value="Genomic_DNA"/>
</dbReference>
<protein>
    <recommendedName>
        <fullName evidence="3">histidine kinase</fullName>
        <ecNumber evidence="3">2.7.13.3</ecNumber>
    </recommendedName>
</protein>
<dbReference type="Gene3D" id="1.10.287.130">
    <property type="match status" value="1"/>
</dbReference>
<dbReference type="GO" id="GO:0005886">
    <property type="term" value="C:plasma membrane"/>
    <property type="evidence" value="ECO:0007669"/>
    <property type="project" value="TreeGrafter"/>
</dbReference>
<dbReference type="Proteomes" id="UP000824250">
    <property type="component" value="Unassembled WGS sequence"/>
</dbReference>
<evidence type="ECO:0000256" key="6">
    <source>
        <dbReference type="ARBA" id="ARBA00022777"/>
    </source>
</evidence>
<dbReference type="SUPFAM" id="SSF47384">
    <property type="entry name" value="Homodimeric domain of signal transducing histidine kinase"/>
    <property type="match status" value="1"/>
</dbReference>
<dbReference type="GO" id="GO:0004721">
    <property type="term" value="F:phosphoprotein phosphatase activity"/>
    <property type="evidence" value="ECO:0007669"/>
    <property type="project" value="TreeGrafter"/>
</dbReference>
<dbReference type="AlphaFoldDB" id="A0A9D1D4N7"/>
<dbReference type="InterPro" id="IPR036097">
    <property type="entry name" value="HisK_dim/P_sf"/>
</dbReference>
<dbReference type="InterPro" id="IPR003661">
    <property type="entry name" value="HisK_dim/P_dom"/>
</dbReference>
<dbReference type="InterPro" id="IPR005467">
    <property type="entry name" value="His_kinase_dom"/>
</dbReference>
<keyword evidence="9" id="KW-0472">Membrane</keyword>